<dbReference type="InterPro" id="IPR036915">
    <property type="entry name" value="Cyclin-like_sf"/>
</dbReference>
<dbReference type="PROSITE" id="PS00292">
    <property type="entry name" value="CYCLINS"/>
    <property type="match status" value="1"/>
</dbReference>
<dbReference type="Proteomes" id="UP000761534">
    <property type="component" value="Unassembled WGS sequence"/>
</dbReference>
<proteinExistence type="inferred from homology"/>
<feature type="domain" description="Cyclin-like" evidence="6">
    <location>
        <begin position="228"/>
        <end position="312"/>
    </location>
</feature>
<dbReference type="InterPro" id="IPR046965">
    <property type="entry name" value="Cyclin_A/B-like"/>
</dbReference>
<dbReference type="GO" id="GO:0016538">
    <property type="term" value="F:cyclin-dependent protein serine/threonine kinase regulator activity"/>
    <property type="evidence" value="ECO:0007669"/>
    <property type="project" value="InterPro"/>
</dbReference>
<keyword evidence="3" id="KW-0131">Cell cycle</keyword>
<dbReference type="GO" id="GO:0051301">
    <property type="term" value="P:cell division"/>
    <property type="evidence" value="ECO:0007669"/>
    <property type="project" value="UniProtKB-KW"/>
</dbReference>
<dbReference type="PIRSF" id="PIRSF001771">
    <property type="entry name" value="Cyclin_A_B_D_E"/>
    <property type="match status" value="1"/>
</dbReference>
<sequence>MTRLTRAKAAAAGGLQPTALDQANTAATQRKRAALGDLSTNASKDQAKSGKLMSVASTAAAATAASRARRTGLSNASNNNAATKSNGTAARKPLGTKTNTTNKTNVHNAKTTTTTTTKTNIAVYDESKANANNNNAKTTHRLEHETENTRALKKPKTEHHVEPTEAKKADQSWDDLDAEDADDPLMVSEYVVEIFDYLYDLQKKYMPNPNYMDDQKHLEWEMRGVLVDWLVEVHCKFKLLPETLFLAINIVDRFMSARVVSLNKVQLVGIAALFIAAKCEEVYTPAIQNYAYISDGGYEEDDILNAERFVLQVLSFEMSYPNPLNFLRRISKADNYDIQTRTIAKYLLEISLLDHRLMKYLPSDVAAAAMYLARKILDRGDWTANLIHYSGGCDQKKLYPIVAIMVDYLAAPVVHDGFFKKYASKRFLKASIIARQWAKNNVQNYPLD</sequence>
<dbReference type="OrthoDB" id="5590282at2759"/>
<dbReference type="InterPro" id="IPR004367">
    <property type="entry name" value="Cyclin_C-dom"/>
</dbReference>
<evidence type="ECO:0000256" key="2">
    <source>
        <dbReference type="ARBA" id="ARBA00023127"/>
    </source>
</evidence>
<accession>A0A642V3W1</accession>
<dbReference type="Pfam" id="PF00134">
    <property type="entry name" value="Cyclin_N"/>
    <property type="match status" value="1"/>
</dbReference>
<feature type="compositionally biased region" description="Basic and acidic residues" evidence="5">
    <location>
        <begin position="140"/>
        <end position="150"/>
    </location>
</feature>
<dbReference type="Gene3D" id="1.10.472.10">
    <property type="entry name" value="Cyclin-like"/>
    <property type="match status" value="2"/>
</dbReference>
<dbReference type="Pfam" id="PF02984">
    <property type="entry name" value="Cyclin_C"/>
    <property type="match status" value="1"/>
</dbReference>
<feature type="domain" description="Cyclin C-terminal" evidence="7">
    <location>
        <begin position="321"/>
        <end position="436"/>
    </location>
</feature>
<evidence type="ECO:0000259" key="6">
    <source>
        <dbReference type="SMART" id="SM00385"/>
    </source>
</evidence>
<evidence type="ECO:0000256" key="4">
    <source>
        <dbReference type="RuleBase" id="RU000383"/>
    </source>
</evidence>
<evidence type="ECO:0008006" key="10">
    <source>
        <dbReference type="Google" id="ProtNLM"/>
    </source>
</evidence>
<evidence type="ECO:0000256" key="3">
    <source>
        <dbReference type="ARBA" id="ARBA00023306"/>
    </source>
</evidence>
<dbReference type="EMBL" id="SWFS01000223">
    <property type="protein sequence ID" value="KAA8913557.1"/>
    <property type="molecule type" value="Genomic_DNA"/>
</dbReference>
<feature type="region of interest" description="Disordered" evidence="5">
    <location>
        <begin position="131"/>
        <end position="172"/>
    </location>
</feature>
<reference evidence="8" key="1">
    <citation type="journal article" date="2019" name="G3 (Bethesda)">
        <title>Genome Assemblies of Two Rare Opportunistic Yeast Pathogens: Diutina rugosa (syn. Candida rugosa) and Trichomonascus ciferrii (syn. Candida ciferrii).</title>
        <authorList>
            <person name="Mixao V."/>
            <person name="Saus E."/>
            <person name="Hansen A.P."/>
            <person name="Lass-Florl C."/>
            <person name="Gabaldon T."/>
        </authorList>
    </citation>
    <scope>NUCLEOTIDE SEQUENCE</scope>
    <source>
        <strain evidence="8">CBS 4856</strain>
    </source>
</reference>
<keyword evidence="1" id="KW-0132">Cell division</keyword>
<evidence type="ECO:0000313" key="9">
    <source>
        <dbReference type="Proteomes" id="UP000761534"/>
    </source>
</evidence>
<feature type="compositionally biased region" description="Basic and acidic residues" evidence="5">
    <location>
        <begin position="158"/>
        <end position="171"/>
    </location>
</feature>
<dbReference type="SMART" id="SM01332">
    <property type="entry name" value="Cyclin_C"/>
    <property type="match status" value="1"/>
</dbReference>
<dbReference type="InterPro" id="IPR039361">
    <property type="entry name" value="Cyclin"/>
</dbReference>
<comment type="similarity">
    <text evidence="4">Belongs to the cyclin family.</text>
</comment>
<keyword evidence="2 4" id="KW-0195">Cyclin</keyword>
<dbReference type="CDD" id="cd20512">
    <property type="entry name" value="CYCLIN_CLBs_yeast_rpt2"/>
    <property type="match status" value="1"/>
</dbReference>
<dbReference type="PANTHER" id="PTHR10177">
    <property type="entry name" value="CYCLINS"/>
    <property type="match status" value="1"/>
</dbReference>
<dbReference type="InterPro" id="IPR006671">
    <property type="entry name" value="Cyclin_N"/>
</dbReference>
<dbReference type="CDD" id="cd20568">
    <property type="entry name" value="CYCLIN_CLBs_yeast_rpt1"/>
    <property type="match status" value="1"/>
</dbReference>
<dbReference type="InterPro" id="IPR048258">
    <property type="entry name" value="Cyclins_cyclin-box"/>
</dbReference>
<evidence type="ECO:0000256" key="1">
    <source>
        <dbReference type="ARBA" id="ARBA00022618"/>
    </source>
</evidence>
<dbReference type="AlphaFoldDB" id="A0A642V3W1"/>
<organism evidence="8 9">
    <name type="scientific">Trichomonascus ciferrii</name>
    <dbReference type="NCBI Taxonomy" id="44093"/>
    <lineage>
        <taxon>Eukaryota</taxon>
        <taxon>Fungi</taxon>
        <taxon>Dikarya</taxon>
        <taxon>Ascomycota</taxon>
        <taxon>Saccharomycotina</taxon>
        <taxon>Dipodascomycetes</taxon>
        <taxon>Dipodascales</taxon>
        <taxon>Trichomonascaceae</taxon>
        <taxon>Trichomonascus</taxon>
        <taxon>Trichomonascus ciferrii complex</taxon>
    </lineage>
</organism>
<evidence type="ECO:0000256" key="5">
    <source>
        <dbReference type="SAM" id="MobiDB-lite"/>
    </source>
</evidence>
<dbReference type="InterPro" id="IPR013763">
    <property type="entry name" value="Cyclin-like_dom"/>
</dbReference>
<protein>
    <recommendedName>
        <fullName evidence="10">Cyclin N-terminal domain-containing protein</fullName>
    </recommendedName>
</protein>
<keyword evidence="9" id="KW-1185">Reference proteome</keyword>
<dbReference type="VEuPathDB" id="FungiDB:TRICI_003161"/>
<feature type="region of interest" description="Disordered" evidence="5">
    <location>
        <begin position="66"/>
        <end position="105"/>
    </location>
</feature>
<dbReference type="GO" id="GO:0044772">
    <property type="term" value="P:mitotic cell cycle phase transition"/>
    <property type="evidence" value="ECO:0007669"/>
    <property type="project" value="InterPro"/>
</dbReference>
<gene>
    <name evidence="8" type="ORF">TRICI_003161</name>
</gene>
<feature type="domain" description="Cyclin-like" evidence="6">
    <location>
        <begin position="325"/>
        <end position="407"/>
    </location>
</feature>
<dbReference type="FunFam" id="1.10.472.10:FF:000001">
    <property type="entry name" value="G2/mitotic-specific cyclin"/>
    <property type="match status" value="1"/>
</dbReference>
<evidence type="ECO:0000259" key="7">
    <source>
        <dbReference type="SMART" id="SM01332"/>
    </source>
</evidence>
<name>A0A642V3W1_9ASCO</name>
<evidence type="ECO:0000313" key="8">
    <source>
        <dbReference type="EMBL" id="KAA8913557.1"/>
    </source>
</evidence>
<dbReference type="SMART" id="SM00385">
    <property type="entry name" value="CYCLIN"/>
    <property type="match status" value="2"/>
</dbReference>
<dbReference type="SUPFAM" id="SSF47954">
    <property type="entry name" value="Cyclin-like"/>
    <property type="match status" value="2"/>
</dbReference>
<comment type="caution">
    <text evidence="8">The sequence shown here is derived from an EMBL/GenBank/DDBJ whole genome shotgun (WGS) entry which is preliminary data.</text>
</comment>